<feature type="domain" description="FAD/NAD(P)-binding" evidence="2">
    <location>
        <begin position="38"/>
        <end position="150"/>
    </location>
</feature>
<feature type="signal peptide" evidence="1">
    <location>
        <begin position="1"/>
        <end position="30"/>
    </location>
</feature>
<dbReference type="GO" id="GO:0071949">
    <property type="term" value="F:FAD binding"/>
    <property type="evidence" value="ECO:0007669"/>
    <property type="project" value="TreeGrafter"/>
</dbReference>
<dbReference type="GO" id="GO:0070221">
    <property type="term" value="P:sulfide oxidation, using sulfide:quinone oxidoreductase"/>
    <property type="evidence" value="ECO:0007669"/>
    <property type="project" value="TreeGrafter"/>
</dbReference>
<dbReference type="Proteomes" id="UP000019849">
    <property type="component" value="Unassembled WGS sequence"/>
</dbReference>
<evidence type="ECO:0000313" key="4">
    <source>
        <dbReference type="Proteomes" id="UP000019849"/>
    </source>
</evidence>
<evidence type="ECO:0000256" key="1">
    <source>
        <dbReference type="SAM" id="SignalP"/>
    </source>
</evidence>
<dbReference type="RefSeq" id="WP_035030788.1">
    <property type="nucleotide sequence ID" value="NZ_KK073901.1"/>
</dbReference>
<dbReference type="GO" id="GO:0070224">
    <property type="term" value="F:sulfide:quinone oxidoreductase activity"/>
    <property type="evidence" value="ECO:0007669"/>
    <property type="project" value="TreeGrafter"/>
</dbReference>
<dbReference type="HOGENOM" id="CLU_030742_2_0_5"/>
<dbReference type="AlphaFoldDB" id="A0A011SU34"/>
<feature type="chain" id="PRO_5001462557" evidence="1">
    <location>
        <begin position="31"/>
        <end position="435"/>
    </location>
</feature>
<dbReference type="InterPro" id="IPR023753">
    <property type="entry name" value="FAD/NAD-binding_dom"/>
</dbReference>
<name>A0A011SU34_9HYPH</name>
<evidence type="ECO:0000259" key="2">
    <source>
        <dbReference type="Pfam" id="PF07992"/>
    </source>
</evidence>
<dbReference type="eggNOG" id="COG0446">
    <property type="taxonomic scope" value="Bacteria"/>
</dbReference>
<protein>
    <submittedName>
        <fullName evidence="3">Pyridine nucleotide-disulfide oxidoreductase</fullName>
    </submittedName>
</protein>
<dbReference type="Pfam" id="PF07992">
    <property type="entry name" value="Pyr_redox_2"/>
    <property type="match status" value="1"/>
</dbReference>
<reference evidence="3 4" key="1">
    <citation type="submission" date="2014-02" db="EMBL/GenBank/DDBJ databases">
        <title>Aquamicrobium defluvii Genome sequencing.</title>
        <authorList>
            <person name="Wang X."/>
        </authorList>
    </citation>
    <scope>NUCLEOTIDE SEQUENCE [LARGE SCALE GENOMIC DNA]</scope>
    <source>
        <strain evidence="3 4">W13Z1</strain>
    </source>
</reference>
<dbReference type="SUPFAM" id="SSF51905">
    <property type="entry name" value="FAD/NAD(P)-binding domain"/>
    <property type="match status" value="2"/>
</dbReference>
<dbReference type="PATRIC" id="fig|69279.3.peg.3936"/>
<organism evidence="3 4">
    <name type="scientific">Aquamicrobium defluvii</name>
    <dbReference type="NCBI Taxonomy" id="69279"/>
    <lineage>
        <taxon>Bacteria</taxon>
        <taxon>Pseudomonadati</taxon>
        <taxon>Pseudomonadota</taxon>
        <taxon>Alphaproteobacteria</taxon>
        <taxon>Hyphomicrobiales</taxon>
        <taxon>Phyllobacteriaceae</taxon>
        <taxon>Aquamicrobium</taxon>
    </lineage>
</organism>
<evidence type="ECO:0000313" key="3">
    <source>
        <dbReference type="EMBL" id="EXL02729.1"/>
    </source>
</evidence>
<proteinExistence type="predicted"/>
<keyword evidence="1" id="KW-0732">Signal</keyword>
<dbReference type="PROSITE" id="PS51318">
    <property type="entry name" value="TAT"/>
    <property type="match status" value="1"/>
</dbReference>
<accession>A0A011SU34</accession>
<dbReference type="EMBL" id="JENY01000029">
    <property type="protein sequence ID" value="EXL02729.1"/>
    <property type="molecule type" value="Genomic_DNA"/>
</dbReference>
<dbReference type="PANTHER" id="PTHR10632">
    <property type="entry name" value="SULFIDE:QUINONE OXIDOREDUCTASE"/>
    <property type="match status" value="1"/>
</dbReference>
<gene>
    <name evidence="3" type="ORF">BG36_14235</name>
</gene>
<dbReference type="InterPro" id="IPR006311">
    <property type="entry name" value="TAT_signal"/>
</dbReference>
<sequence>MNRRKFLIAGGGAALLVGAPASLTATQAQARTSDTRAHIVIAGAGAAGLALASRLRRSMPNATITIIDAKKEHHFQPGFTLVGAGIWSPAQVTERNEDYMPRGVEWVEAAIAEFDPDANAVVTTTGQRIDYDFLLVATGLKLNYEAIEGMDASLIGRDGIASIYAGPEQARASSTAIDRFIETGGVGLFGRPAGEMKCAGAPLKITFITDDKARSKDRRGAVELIYNAHNPAVFAVAPVNDKVKEMFAARDIAVNYSHVLKAIDPGAKQATYATESGDVTLDYDFIHVVPPMRAPDAVKNSPLPWQEGALAADGWIEADKATLRHPRYANVFAVGDIAGVPRGKTAASVKWQVPVVVDNLVAETAGRTPQAIYNGYTSCPMVTGIGKAMLIEFDYDGNLIPSFPFIDPLKELWVSWLIEEKGLLGAYRAMLRGRA</sequence>
<dbReference type="STRING" id="69279.BG36_14235"/>
<dbReference type="Gene3D" id="3.50.50.100">
    <property type="match status" value="1"/>
</dbReference>
<dbReference type="PANTHER" id="PTHR10632:SF2">
    <property type="entry name" value="SULFIDE:QUINONE OXIDOREDUCTASE, MITOCHONDRIAL"/>
    <property type="match status" value="1"/>
</dbReference>
<comment type="caution">
    <text evidence="3">The sequence shown here is derived from an EMBL/GenBank/DDBJ whole genome shotgun (WGS) entry which is preliminary data.</text>
</comment>
<dbReference type="InterPro" id="IPR036188">
    <property type="entry name" value="FAD/NAD-bd_sf"/>
</dbReference>
<dbReference type="InterPro" id="IPR015904">
    <property type="entry name" value="Sulphide_quinone_reductase"/>
</dbReference>